<dbReference type="EMBL" id="SNWR01000002">
    <property type="protein sequence ID" value="TDO33134.1"/>
    <property type="molecule type" value="Genomic_DNA"/>
</dbReference>
<evidence type="ECO:0000313" key="9">
    <source>
        <dbReference type="EMBL" id="TDO33134.1"/>
    </source>
</evidence>
<sequence length="777" mass="87912">MPLLSIVLPVYRVQAYLRECLDSILEQTFTDFEVIAVDDCSPDHSGAILDEYAARDSRVQVVHLEQNVGLGEARNAGLGHAIGEHVWFIDSDDWIAPGALGAIAERLRTARPDVLVVDYAKVWWDTTSKRSKLSNLVAKEQFPRTFTLAEHPAAIRIFHVAWNKIYNRDFLLKNDITYPTGLYEDVPVGYPVLMLADRISILERVCVYYRQRRRGAITSTPGRRHFEVLEQWDDLHRRLDVIGERAEPFRPLVFERMLYQLLLVLENPERIARRDRKEFFRAIVQAYRRHLPAGGHKFRKGREGAEHKIVARGSWTAWQAHRLAVRLAETVKPRLIQVRNKVRLRTRLNMLYYRRQLRRPMDEKLAVYSAYWGKGYACNPRAVYEKMTELAPDIRGVWEIKPGAKADVPAGVKTVTIGSKAHYRALARARYLVTNVNYRSWVVKRAGAVHLSTNHGTPAKAMGVDQLKYPAGLGNTDMDALLRRSDRWTYSVSPNAYTSEVWERAYPCNYETLETGYPRNDALVNATAEDVAAARERVGLKPGQVSVAYLPTYRDYEFGSDALLNVESFADRLPAGTVLLVRVHHFDRSHVPDGHPNIIDLSDHPRVEDVYLAADMLITDYSSVMFDYAVLDRPIAIYAADWDKYRATRGAYLDVFSEGPGVATDDENELAEMFASGEVTGPTATRARELFRKRFCYLDDGHASERVVRRVFLGEPAAAVPAGTAVPVVTTEPLRELHPVADDSEPTELPTVDDDADAVAPVAVPAQRTRSEVHHGS</sequence>
<dbReference type="PANTHER" id="PTHR37316">
    <property type="entry name" value="TEICHOIC ACID GLYCEROL-PHOSPHATE PRIMASE"/>
    <property type="match status" value="1"/>
</dbReference>
<protein>
    <submittedName>
        <fullName evidence="9">CDP-glycerol glycerophosphotransferase</fullName>
    </submittedName>
</protein>
<gene>
    <name evidence="9" type="ORF">C8E87_8619</name>
</gene>
<dbReference type="Pfam" id="PF00535">
    <property type="entry name" value="Glycos_transf_2"/>
    <property type="match status" value="1"/>
</dbReference>
<keyword evidence="10" id="KW-1185">Reference proteome</keyword>
<dbReference type="Gene3D" id="3.40.50.12580">
    <property type="match status" value="1"/>
</dbReference>
<keyword evidence="3" id="KW-1003">Cell membrane</keyword>
<dbReference type="RefSeq" id="WP_133879012.1">
    <property type="nucleotide sequence ID" value="NZ_BOMD01000053.1"/>
</dbReference>
<comment type="subcellular location">
    <subcellularLocation>
        <location evidence="1">Cell membrane</location>
        <topology evidence="1">Peripheral membrane protein</topology>
    </subcellularLocation>
</comment>
<dbReference type="InterPro" id="IPR043149">
    <property type="entry name" value="TagF_N"/>
</dbReference>
<comment type="similarity">
    <text evidence="2">Belongs to the CDP-glycerol glycerophosphotransferase family.</text>
</comment>
<dbReference type="GO" id="GO:0047355">
    <property type="term" value="F:CDP-glycerol glycerophosphotransferase activity"/>
    <property type="evidence" value="ECO:0007669"/>
    <property type="project" value="InterPro"/>
</dbReference>
<organism evidence="9 10">
    <name type="scientific">Paractinoplanes brasiliensis</name>
    <dbReference type="NCBI Taxonomy" id="52695"/>
    <lineage>
        <taxon>Bacteria</taxon>
        <taxon>Bacillati</taxon>
        <taxon>Actinomycetota</taxon>
        <taxon>Actinomycetes</taxon>
        <taxon>Micromonosporales</taxon>
        <taxon>Micromonosporaceae</taxon>
        <taxon>Paractinoplanes</taxon>
    </lineage>
</organism>
<dbReference type="OrthoDB" id="3183633at2"/>
<dbReference type="SUPFAM" id="SSF53448">
    <property type="entry name" value="Nucleotide-diphospho-sugar transferases"/>
    <property type="match status" value="1"/>
</dbReference>
<dbReference type="InterPro" id="IPR043148">
    <property type="entry name" value="TagF_C"/>
</dbReference>
<dbReference type="InterPro" id="IPR007554">
    <property type="entry name" value="Glycerophosphate_synth"/>
</dbReference>
<dbReference type="SUPFAM" id="SSF53756">
    <property type="entry name" value="UDP-Glycosyltransferase/glycogen phosphorylase"/>
    <property type="match status" value="1"/>
</dbReference>
<accession>A0A4R6JBM6</accession>
<evidence type="ECO:0000256" key="7">
    <source>
        <dbReference type="SAM" id="MobiDB-lite"/>
    </source>
</evidence>
<evidence type="ECO:0000256" key="3">
    <source>
        <dbReference type="ARBA" id="ARBA00022475"/>
    </source>
</evidence>
<dbReference type="Gene3D" id="3.40.50.11820">
    <property type="match status" value="1"/>
</dbReference>
<proteinExistence type="inferred from homology"/>
<dbReference type="GO" id="GO:0019350">
    <property type="term" value="P:teichoic acid biosynthetic process"/>
    <property type="evidence" value="ECO:0007669"/>
    <property type="project" value="UniProtKB-KW"/>
</dbReference>
<keyword evidence="4 9" id="KW-0808">Transferase</keyword>
<name>A0A4R6JBM6_9ACTN</name>
<keyword evidence="6" id="KW-0472">Membrane</keyword>
<evidence type="ECO:0000313" key="10">
    <source>
        <dbReference type="Proteomes" id="UP000294901"/>
    </source>
</evidence>
<keyword evidence="5" id="KW-0777">Teichoic acid biosynthesis</keyword>
<evidence type="ECO:0000256" key="5">
    <source>
        <dbReference type="ARBA" id="ARBA00022944"/>
    </source>
</evidence>
<comment type="caution">
    <text evidence="9">The sequence shown here is derived from an EMBL/GenBank/DDBJ whole genome shotgun (WGS) entry which is preliminary data.</text>
</comment>
<feature type="domain" description="Glycosyltransferase 2-like" evidence="8">
    <location>
        <begin position="5"/>
        <end position="151"/>
    </location>
</feature>
<evidence type="ECO:0000256" key="6">
    <source>
        <dbReference type="ARBA" id="ARBA00023136"/>
    </source>
</evidence>
<dbReference type="GO" id="GO:0005886">
    <property type="term" value="C:plasma membrane"/>
    <property type="evidence" value="ECO:0007669"/>
    <property type="project" value="UniProtKB-SubCell"/>
</dbReference>
<dbReference type="Proteomes" id="UP000294901">
    <property type="component" value="Unassembled WGS sequence"/>
</dbReference>
<dbReference type="Gene3D" id="3.90.550.10">
    <property type="entry name" value="Spore Coat Polysaccharide Biosynthesis Protein SpsA, Chain A"/>
    <property type="match status" value="1"/>
</dbReference>
<dbReference type="FunFam" id="3.90.550.10:FF:000196">
    <property type="entry name" value="Glycosyl transferase"/>
    <property type="match status" value="1"/>
</dbReference>
<feature type="region of interest" description="Disordered" evidence="7">
    <location>
        <begin position="736"/>
        <end position="777"/>
    </location>
</feature>
<dbReference type="CDD" id="cd00761">
    <property type="entry name" value="Glyco_tranf_GTA_type"/>
    <property type="match status" value="1"/>
</dbReference>
<dbReference type="InterPro" id="IPR029044">
    <property type="entry name" value="Nucleotide-diphossugar_trans"/>
</dbReference>
<dbReference type="Pfam" id="PF04464">
    <property type="entry name" value="Glyphos_transf"/>
    <property type="match status" value="1"/>
</dbReference>
<reference evidence="9 10" key="1">
    <citation type="submission" date="2019-03" db="EMBL/GenBank/DDBJ databases">
        <title>Sequencing the genomes of 1000 actinobacteria strains.</title>
        <authorList>
            <person name="Klenk H.-P."/>
        </authorList>
    </citation>
    <scope>NUCLEOTIDE SEQUENCE [LARGE SCALE GENOMIC DNA]</scope>
    <source>
        <strain evidence="9 10">DSM 43805</strain>
    </source>
</reference>
<evidence type="ECO:0000256" key="2">
    <source>
        <dbReference type="ARBA" id="ARBA00010488"/>
    </source>
</evidence>
<evidence type="ECO:0000256" key="4">
    <source>
        <dbReference type="ARBA" id="ARBA00022679"/>
    </source>
</evidence>
<dbReference type="InterPro" id="IPR001173">
    <property type="entry name" value="Glyco_trans_2-like"/>
</dbReference>
<evidence type="ECO:0000259" key="8">
    <source>
        <dbReference type="Pfam" id="PF00535"/>
    </source>
</evidence>
<evidence type="ECO:0000256" key="1">
    <source>
        <dbReference type="ARBA" id="ARBA00004202"/>
    </source>
</evidence>
<dbReference type="InterPro" id="IPR051612">
    <property type="entry name" value="Teichoic_Acid_Biosynth"/>
</dbReference>
<dbReference type="PANTHER" id="PTHR37316:SF3">
    <property type="entry name" value="TEICHOIC ACID GLYCEROL-PHOSPHATE TRANSFERASE"/>
    <property type="match status" value="1"/>
</dbReference>
<feature type="compositionally biased region" description="Acidic residues" evidence="7">
    <location>
        <begin position="742"/>
        <end position="757"/>
    </location>
</feature>
<dbReference type="AlphaFoldDB" id="A0A4R6JBM6"/>